<dbReference type="AlphaFoldDB" id="A0A6H1ZQF1"/>
<name>A0A6H1ZQF1_9ZZZZ</name>
<dbReference type="EMBL" id="MT144147">
    <property type="protein sequence ID" value="QJA49651.1"/>
    <property type="molecule type" value="Genomic_DNA"/>
</dbReference>
<reference evidence="1" key="1">
    <citation type="submission" date="2020-03" db="EMBL/GenBank/DDBJ databases">
        <title>The deep terrestrial virosphere.</title>
        <authorList>
            <person name="Holmfeldt K."/>
            <person name="Nilsson E."/>
            <person name="Simone D."/>
            <person name="Lopez-Fernandez M."/>
            <person name="Wu X."/>
            <person name="de Brujin I."/>
            <person name="Lundin D."/>
            <person name="Andersson A."/>
            <person name="Bertilsson S."/>
            <person name="Dopson M."/>
        </authorList>
    </citation>
    <scope>NUCLEOTIDE SEQUENCE</scope>
    <source>
        <strain evidence="2">MM415A02093</strain>
        <strain evidence="3">MM415B02995</strain>
        <strain evidence="1">TM448A01421</strain>
        <strain evidence="4">TM448B02119</strain>
    </source>
</reference>
<proteinExistence type="predicted"/>
<gene>
    <name evidence="2" type="ORF">MM415A02093_0011</name>
    <name evidence="3" type="ORF">MM415B02995_0008</name>
    <name evidence="1" type="ORF">TM448A01421_0008</name>
    <name evidence="4" type="ORF">TM448B02119_0008</name>
</gene>
<dbReference type="EMBL" id="MT142075">
    <property type="protein sequence ID" value="QJA74118.1"/>
    <property type="molecule type" value="Genomic_DNA"/>
</dbReference>
<protein>
    <submittedName>
        <fullName evidence="1">Uncharacterized protein</fullName>
    </submittedName>
</protein>
<accession>A0A6H1ZQF1</accession>
<evidence type="ECO:0000313" key="2">
    <source>
        <dbReference type="EMBL" id="QJA74118.1"/>
    </source>
</evidence>
<dbReference type="EMBL" id="MT142706">
    <property type="protein sequence ID" value="QJA87441.1"/>
    <property type="molecule type" value="Genomic_DNA"/>
</dbReference>
<evidence type="ECO:0000313" key="4">
    <source>
        <dbReference type="EMBL" id="QJI00807.1"/>
    </source>
</evidence>
<evidence type="ECO:0000313" key="1">
    <source>
        <dbReference type="EMBL" id="QJA49651.1"/>
    </source>
</evidence>
<sequence>MKINLEIRNTEGEVIYVFTEEDFDDTKPLVFSLKVEKKGKMFYDAKVLRITNSNVKLVLS</sequence>
<organism evidence="1">
    <name type="scientific">viral metagenome</name>
    <dbReference type="NCBI Taxonomy" id="1070528"/>
    <lineage>
        <taxon>unclassified sequences</taxon>
        <taxon>metagenomes</taxon>
        <taxon>organismal metagenomes</taxon>
    </lineage>
</organism>
<evidence type="ECO:0000313" key="3">
    <source>
        <dbReference type="EMBL" id="QJA87441.1"/>
    </source>
</evidence>
<dbReference type="EMBL" id="MT144877">
    <property type="protein sequence ID" value="QJI00807.1"/>
    <property type="molecule type" value="Genomic_DNA"/>
</dbReference>